<evidence type="ECO:0000256" key="3">
    <source>
        <dbReference type="SAM" id="Coils"/>
    </source>
</evidence>
<evidence type="ECO:0000256" key="1">
    <source>
        <dbReference type="PROSITE-ProRule" id="PRU00285"/>
    </source>
</evidence>
<evidence type="ECO:0000256" key="2">
    <source>
        <dbReference type="RuleBase" id="RU003616"/>
    </source>
</evidence>
<sequence>MATARPGTSRLRVPFTPNVEERDENEAYILRLQLPEFKRQQVTVRVEEGKRVVKVTGERQAGDNQWFRFDETFPIPEICLIDKISVQLKNGVLSIRMIKQTTGPVPAPPRPKHNEQLTLQKGREEISAVAAVAVNDSVKGDSGKAKRTLDQKISSAEKKEIENKKVEKRKDSKTKDVGKIKNEETTMISTGTPFPGVTSVGRLSLPAMVSLAAATVIAVVANFIYLFLL</sequence>
<dbReference type="EMBL" id="SSTE01020484">
    <property type="protein sequence ID" value="KAA0034625.1"/>
    <property type="molecule type" value="Genomic_DNA"/>
</dbReference>
<dbReference type="Proteomes" id="UP000321393">
    <property type="component" value="Unassembled WGS sequence"/>
</dbReference>
<feature type="domain" description="SHSP" evidence="5">
    <location>
        <begin position="10"/>
        <end position="120"/>
    </location>
</feature>
<keyword evidence="3" id="KW-0175">Coiled coil</keyword>
<dbReference type="InterPro" id="IPR008978">
    <property type="entry name" value="HSP20-like_chaperone"/>
</dbReference>
<dbReference type="EMBL" id="SSTD01011999">
    <property type="protein sequence ID" value="TYK09176.1"/>
    <property type="molecule type" value="Genomic_DNA"/>
</dbReference>
<accession>A0A5A7SZI3</accession>
<keyword evidence="4" id="KW-0812">Transmembrane</keyword>
<feature type="coiled-coil region" evidence="3">
    <location>
        <begin position="149"/>
        <end position="176"/>
    </location>
</feature>
<dbReference type="Pfam" id="PF00011">
    <property type="entry name" value="HSP20"/>
    <property type="match status" value="1"/>
</dbReference>
<comment type="similarity">
    <text evidence="1 2">Belongs to the small heat shock protein (HSP20) family.</text>
</comment>
<evidence type="ECO:0000313" key="7">
    <source>
        <dbReference type="EMBL" id="TYK09176.1"/>
    </source>
</evidence>
<dbReference type="SUPFAM" id="SSF49764">
    <property type="entry name" value="HSP20-like chaperones"/>
    <property type="match status" value="1"/>
</dbReference>
<comment type="caution">
    <text evidence="6">The sequence shown here is derived from an EMBL/GenBank/DDBJ whole genome shotgun (WGS) entry which is preliminary data.</text>
</comment>
<evidence type="ECO:0000313" key="8">
    <source>
        <dbReference type="Proteomes" id="UP000321393"/>
    </source>
</evidence>
<dbReference type="AlphaFoldDB" id="A0A5A7SZI3"/>
<dbReference type="Proteomes" id="UP000321947">
    <property type="component" value="Unassembled WGS sequence"/>
</dbReference>
<organism evidence="6 8">
    <name type="scientific">Cucumis melo var. makuwa</name>
    <name type="common">Oriental melon</name>
    <dbReference type="NCBI Taxonomy" id="1194695"/>
    <lineage>
        <taxon>Eukaryota</taxon>
        <taxon>Viridiplantae</taxon>
        <taxon>Streptophyta</taxon>
        <taxon>Embryophyta</taxon>
        <taxon>Tracheophyta</taxon>
        <taxon>Spermatophyta</taxon>
        <taxon>Magnoliopsida</taxon>
        <taxon>eudicotyledons</taxon>
        <taxon>Gunneridae</taxon>
        <taxon>Pentapetalae</taxon>
        <taxon>rosids</taxon>
        <taxon>fabids</taxon>
        <taxon>Cucurbitales</taxon>
        <taxon>Cucurbitaceae</taxon>
        <taxon>Benincaseae</taxon>
        <taxon>Cucumis</taxon>
    </lineage>
</organism>
<evidence type="ECO:0000259" key="5">
    <source>
        <dbReference type="PROSITE" id="PS01031"/>
    </source>
</evidence>
<evidence type="ECO:0000313" key="6">
    <source>
        <dbReference type="EMBL" id="KAA0034625.1"/>
    </source>
</evidence>
<evidence type="ECO:0000313" key="9">
    <source>
        <dbReference type="Proteomes" id="UP000321947"/>
    </source>
</evidence>
<dbReference type="Gene3D" id="2.60.40.790">
    <property type="match status" value="1"/>
</dbReference>
<dbReference type="PROSITE" id="PS01031">
    <property type="entry name" value="SHSP"/>
    <property type="match status" value="1"/>
</dbReference>
<name>A0A5A7SZI3_CUCMM</name>
<evidence type="ECO:0000256" key="4">
    <source>
        <dbReference type="SAM" id="Phobius"/>
    </source>
</evidence>
<dbReference type="STRING" id="1194695.A0A5A7SZI3"/>
<proteinExistence type="inferred from homology"/>
<dbReference type="CDD" id="cd06464">
    <property type="entry name" value="ACD_sHsps-like"/>
    <property type="match status" value="1"/>
</dbReference>
<keyword evidence="4" id="KW-0472">Membrane</keyword>
<keyword evidence="4" id="KW-1133">Transmembrane helix</keyword>
<dbReference type="OrthoDB" id="1431247at2759"/>
<reference evidence="8 9" key="1">
    <citation type="submission" date="2019-08" db="EMBL/GenBank/DDBJ databases">
        <title>Draft genome sequences of two oriental melons (Cucumis melo L. var makuwa).</title>
        <authorList>
            <person name="Kwon S.-Y."/>
        </authorList>
    </citation>
    <scope>NUCLEOTIDE SEQUENCE [LARGE SCALE GENOMIC DNA]</scope>
    <source>
        <strain evidence="9">cv. Chang Bougi</strain>
        <strain evidence="8">cv. SW 3</strain>
        <tissue evidence="6">Leaf</tissue>
    </source>
</reference>
<feature type="transmembrane region" description="Helical" evidence="4">
    <location>
        <begin position="207"/>
        <end position="228"/>
    </location>
</feature>
<protein>
    <submittedName>
        <fullName evidence="6">Inactive protein RESTRICTED TEV MOVEMENT 2</fullName>
    </submittedName>
</protein>
<dbReference type="InterPro" id="IPR002068">
    <property type="entry name" value="A-crystallin/Hsp20_dom"/>
</dbReference>
<gene>
    <name evidence="7" type="ORF">E5676_scaffold475G001680</name>
    <name evidence="6" type="ORF">E6C27_scaffold65G006420</name>
</gene>